<evidence type="ECO:0000256" key="1">
    <source>
        <dbReference type="ARBA" id="ARBA00005417"/>
    </source>
</evidence>
<dbReference type="InterPro" id="IPR003439">
    <property type="entry name" value="ABC_transporter-like_ATP-bd"/>
</dbReference>
<dbReference type="RefSeq" id="WP_405339684.1">
    <property type="nucleotide sequence ID" value="NZ_JBANFI010000005.1"/>
</dbReference>
<dbReference type="GO" id="GO:0005524">
    <property type="term" value="F:ATP binding"/>
    <property type="evidence" value="ECO:0007669"/>
    <property type="project" value="UniProtKB-KW"/>
</dbReference>
<dbReference type="Proteomes" id="UP001621714">
    <property type="component" value="Unassembled WGS sequence"/>
</dbReference>
<evidence type="ECO:0000256" key="2">
    <source>
        <dbReference type="ARBA" id="ARBA00022448"/>
    </source>
</evidence>
<proteinExistence type="inferred from homology"/>
<accession>A0ABW8PY79</accession>
<evidence type="ECO:0000259" key="3">
    <source>
        <dbReference type="PROSITE" id="PS50893"/>
    </source>
</evidence>
<sequence length="262" mass="29200">MDHQQQVRQRATLAATENLLSIEQMQPEGVIASALQGQLAAQGMSFVLGPQASWRRLYLLSLAGIAPLAAGRVLYQGRDLTQWEATAQEELRQQLVCVMQPMALLSVRNARDNLLLPALYHGQPERLARARMEQALAEIQFAGDLTQLPAFLSPLERVQLALVRARLLQPKIFLIEDPWLGLDWPDCASIEAALRLWSQDSYLLISGQALDFAAQHAEAFFYVSAEHQAIYGSWSALLASDSVSVRQYCHAYRSGHPPAQRE</sequence>
<comment type="caution">
    <text evidence="4">The sequence shown here is derived from an EMBL/GenBank/DDBJ whole genome shotgun (WGS) entry which is preliminary data.</text>
</comment>
<reference evidence="4 5" key="1">
    <citation type="submission" date="2024-02" db="EMBL/GenBank/DDBJ databases">
        <title>Marinospirillum sp. MEB 164 isolated from Lonar lake sediment.</title>
        <authorList>
            <person name="Joshi A."/>
            <person name="Thite S."/>
        </authorList>
    </citation>
    <scope>NUCLEOTIDE SEQUENCE [LARGE SCALE GENOMIC DNA]</scope>
    <source>
        <strain evidence="4 5">MEB164</strain>
    </source>
</reference>
<evidence type="ECO:0000313" key="5">
    <source>
        <dbReference type="Proteomes" id="UP001621714"/>
    </source>
</evidence>
<dbReference type="EMBL" id="JBANFI010000005">
    <property type="protein sequence ID" value="MFK7161210.1"/>
    <property type="molecule type" value="Genomic_DNA"/>
</dbReference>
<dbReference type="InterPro" id="IPR027417">
    <property type="entry name" value="P-loop_NTPase"/>
</dbReference>
<dbReference type="InterPro" id="IPR050166">
    <property type="entry name" value="ABC_transporter_ATP-bind"/>
</dbReference>
<name>A0ABW8PY79_9GAMM</name>
<comment type="similarity">
    <text evidence="1">Belongs to the ABC transporter superfamily.</text>
</comment>
<keyword evidence="5" id="KW-1185">Reference proteome</keyword>
<dbReference type="SUPFAM" id="SSF52540">
    <property type="entry name" value="P-loop containing nucleoside triphosphate hydrolases"/>
    <property type="match status" value="1"/>
</dbReference>
<evidence type="ECO:0000313" key="4">
    <source>
        <dbReference type="EMBL" id="MFK7161210.1"/>
    </source>
</evidence>
<dbReference type="Gene3D" id="3.40.50.300">
    <property type="entry name" value="P-loop containing nucleotide triphosphate hydrolases"/>
    <property type="match status" value="1"/>
</dbReference>
<keyword evidence="4" id="KW-0067">ATP-binding</keyword>
<organism evidence="4 5">
    <name type="scientific">Marinospirillum alkalitolerans</name>
    <dbReference type="NCBI Taxonomy" id="3123374"/>
    <lineage>
        <taxon>Bacteria</taxon>
        <taxon>Pseudomonadati</taxon>
        <taxon>Pseudomonadota</taxon>
        <taxon>Gammaproteobacteria</taxon>
        <taxon>Oceanospirillales</taxon>
        <taxon>Oceanospirillaceae</taxon>
        <taxon>Marinospirillum</taxon>
    </lineage>
</organism>
<keyword evidence="4" id="KW-0547">Nucleotide-binding</keyword>
<feature type="domain" description="ABC transporter" evidence="3">
    <location>
        <begin position="14"/>
        <end position="250"/>
    </location>
</feature>
<dbReference type="PANTHER" id="PTHR42788:SF13">
    <property type="entry name" value="ALIPHATIC SULFONATES IMPORT ATP-BINDING PROTEIN SSUB"/>
    <property type="match status" value="1"/>
</dbReference>
<dbReference type="PROSITE" id="PS50893">
    <property type="entry name" value="ABC_TRANSPORTER_2"/>
    <property type="match status" value="1"/>
</dbReference>
<dbReference type="Pfam" id="PF00005">
    <property type="entry name" value="ABC_tran"/>
    <property type="match status" value="1"/>
</dbReference>
<gene>
    <name evidence="4" type="ORF">V6U78_09200</name>
</gene>
<protein>
    <submittedName>
        <fullName evidence="4">ATP-binding cassette domain-containing protein</fullName>
    </submittedName>
</protein>
<dbReference type="PANTHER" id="PTHR42788">
    <property type="entry name" value="TAURINE IMPORT ATP-BINDING PROTEIN-RELATED"/>
    <property type="match status" value="1"/>
</dbReference>
<keyword evidence="2" id="KW-0813">Transport</keyword>